<accession>Q5EAI5</accession>
<dbReference type="Gene3D" id="3.90.190.10">
    <property type="entry name" value="Protein tyrosine phosphatase superfamily"/>
    <property type="match status" value="1"/>
</dbReference>
<feature type="compositionally biased region" description="Polar residues" evidence="1">
    <location>
        <begin position="304"/>
        <end position="327"/>
    </location>
</feature>
<reference evidence="4" key="1">
    <citation type="submission" date="2005-02" db="EMBL/GenBank/DDBJ databases">
        <title>Arabidopsis ORF clones.</title>
        <authorList>
            <person name="Cheuk R."/>
            <person name="Chen H."/>
            <person name="Kim C.J."/>
            <person name="Shinn P."/>
            <person name="Ecker J.R."/>
        </authorList>
    </citation>
    <scope>NUCLEOTIDE SEQUENCE</scope>
</reference>
<dbReference type="InterPro" id="IPR029006">
    <property type="entry name" value="ADF-H/Gelsolin-like_dom_sf"/>
</dbReference>
<feature type="compositionally biased region" description="Low complexity" evidence="1">
    <location>
        <begin position="271"/>
        <end position="303"/>
    </location>
</feature>
<proteinExistence type="evidence at transcript level"/>
<evidence type="ECO:0000259" key="2">
    <source>
        <dbReference type="Pfam" id="PF00626"/>
    </source>
</evidence>
<dbReference type="PANTHER" id="PTHR46381:SF4">
    <property type="entry name" value="PROTEIN-TYROSINE-PHOSPHATASE MKP1"/>
    <property type="match status" value="1"/>
</dbReference>
<dbReference type="InterPro" id="IPR057528">
    <property type="entry name" value="MPK1_C"/>
</dbReference>
<dbReference type="Pfam" id="PF00626">
    <property type="entry name" value="Gelsolin"/>
    <property type="match status" value="1"/>
</dbReference>
<dbReference type="AlphaFoldDB" id="Q5EAI5"/>
<organism evidence="4">
    <name type="scientific">Arabidopsis thaliana</name>
    <name type="common">Mouse-ear cress</name>
    <dbReference type="NCBI Taxonomy" id="3702"/>
    <lineage>
        <taxon>Eukaryota</taxon>
        <taxon>Viridiplantae</taxon>
        <taxon>Streptophyta</taxon>
        <taxon>Embryophyta</taxon>
        <taxon>Tracheophyta</taxon>
        <taxon>Spermatophyta</taxon>
        <taxon>Magnoliopsida</taxon>
        <taxon>eudicotyledons</taxon>
        <taxon>Gunneridae</taxon>
        <taxon>Pentapetalae</taxon>
        <taxon>rosids</taxon>
        <taxon>malvids</taxon>
        <taxon>Brassicales</taxon>
        <taxon>Brassicaceae</taxon>
        <taxon>Camelineae</taxon>
        <taxon>Arabidopsis</taxon>
    </lineage>
</organism>
<dbReference type="InterPro" id="IPR007123">
    <property type="entry name" value="Gelsolin-like_dom"/>
</dbReference>
<dbReference type="PANTHER" id="PTHR46381">
    <property type="entry name" value="MKPA PROTEIN"/>
    <property type="match status" value="1"/>
</dbReference>
<dbReference type="Pfam" id="PF25466">
    <property type="entry name" value="MPK1_gelsolin_C"/>
    <property type="match status" value="1"/>
</dbReference>
<dbReference type="iPTMnet" id="Q5EAI5"/>
<dbReference type="Gene3D" id="3.40.20.10">
    <property type="entry name" value="Severin"/>
    <property type="match status" value="1"/>
</dbReference>
<dbReference type="EMBL" id="BT020584">
    <property type="protein sequence ID" value="AAW80857.1"/>
    <property type="molecule type" value="mRNA"/>
</dbReference>
<name>Q5EAI5_ARATH</name>
<dbReference type="InterPro" id="IPR029021">
    <property type="entry name" value="Prot-tyrosine_phosphatase-like"/>
</dbReference>
<evidence type="ECO:0000313" key="4">
    <source>
        <dbReference type="EMBL" id="AAW80857.1"/>
    </source>
</evidence>
<feature type="domain" description="Gelsolin-like" evidence="2">
    <location>
        <begin position="77"/>
        <end position="135"/>
    </location>
</feature>
<dbReference type="SUPFAM" id="SSF55753">
    <property type="entry name" value="Actin depolymerizing proteins"/>
    <property type="match status" value="1"/>
</dbReference>
<sequence>MWREGQSFDDAFQYVKSARGIADPNMGFACQLLQCQKRVHAFPLSPTSLLRMYKMSPHSPYDPLHLVPKLLNDPCPGSLDSRGAFIIQLPSAIYIWVGRQCETIMEKDAKAAVCQIARYEKVEAPIMVVREGDEPVYYWDAFASILPMIGGSVIKVQPGDRKVDAYNLDFEIFQKAIEGGFVPTLASSNNEHETHLPARENSWSSLKCKFASRFDKGFRYVSKTPLSRVYSDSMMIVHSSGSPSSTTSSSSTASPPFLSPDSVCSTNSGNSLKSFSQSSGRSSLRPSIPPSLTLPKFSSLSLLPSQTSPKESRGVNTFLQPSPNRKASPSLAERRGSLKGSLKLPGLADSNRGTPAFTLHPDDSNDIVFNLEGIRNGDLYPPSDCKGTSVDSDLPEKEIISLISCSKSDRHKSGGDTDSSGQPLACRWPSMEMITKLSRAYLDSESVIAIPLPSDAVGETGSRNLYIWIGKSFSLDNNCSLVDSNKAADTVENVDWVQIGESILCQMDLPKDTPIKIVRESEDQTELLALLSAL</sequence>
<protein>
    <submittedName>
        <fullName evidence="4">At3g55270</fullName>
    </submittedName>
</protein>
<feature type="region of interest" description="Disordered" evidence="1">
    <location>
        <begin position="238"/>
        <end position="336"/>
    </location>
</feature>
<evidence type="ECO:0000259" key="3">
    <source>
        <dbReference type="Pfam" id="PF25466"/>
    </source>
</evidence>
<dbReference type="SUPFAM" id="SSF52799">
    <property type="entry name" value="(Phosphotyrosine protein) phosphatases II"/>
    <property type="match status" value="1"/>
</dbReference>
<evidence type="ECO:0000256" key="1">
    <source>
        <dbReference type="SAM" id="MobiDB-lite"/>
    </source>
</evidence>
<feature type="compositionally biased region" description="Low complexity" evidence="1">
    <location>
        <begin position="239"/>
        <end position="260"/>
    </location>
</feature>
<feature type="domain" description="Protein-tyrosine-phosphatase MKP1 C-terminal" evidence="3">
    <location>
        <begin position="427"/>
        <end position="531"/>
    </location>
</feature>